<keyword evidence="5" id="KW-1133">Transmembrane helix</keyword>
<dbReference type="GO" id="GO:0007234">
    <property type="term" value="P:osmosensory signaling via phosphorelay pathway"/>
    <property type="evidence" value="ECO:0007669"/>
    <property type="project" value="TreeGrafter"/>
</dbReference>
<dbReference type="GO" id="GO:0030295">
    <property type="term" value="F:protein kinase activator activity"/>
    <property type="evidence" value="ECO:0007669"/>
    <property type="project" value="TreeGrafter"/>
</dbReference>
<dbReference type="InterPro" id="IPR005467">
    <property type="entry name" value="His_kinase_dom"/>
</dbReference>
<evidence type="ECO:0000256" key="1">
    <source>
        <dbReference type="ARBA" id="ARBA00000085"/>
    </source>
</evidence>
<feature type="domain" description="Histidine kinase" evidence="6">
    <location>
        <begin position="572"/>
        <end position="790"/>
    </location>
</feature>
<dbReference type="InterPro" id="IPR003594">
    <property type="entry name" value="HATPase_dom"/>
</dbReference>
<feature type="transmembrane region" description="Helical" evidence="5">
    <location>
        <begin position="350"/>
        <end position="368"/>
    </location>
</feature>
<dbReference type="PANTHER" id="PTHR42878:SF14">
    <property type="entry name" value="OSMOLARITY TWO-COMPONENT SYSTEM PROTEIN SSK1"/>
    <property type="match status" value="1"/>
</dbReference>
<dbReference type="EMBL" id="RCZI01000007">
    <property type="protein sequence ID" value="TPG23777.1"/>
    <property type="molecule type" value="Genomic_DNA"/>
</dbReference>
<gene>
    <name evidence="7" type="ORF">EAH82_19500</name>
</gene>
<evidence type="ECO:0000256" key="3">
    <source>
        <dbReference type="ARBA" id="ARBA00022679"/>
    </source>
</evidence>
<dbReference type="SMART" id="SM00387">
    <property type="entry name" value="HATPase_c"/>
    <property type="match status" value="1"/>
</dbReference>
<dbReference type="PRINTS" id="PR00344">
    <property type="entry name" value="BCTRLSENSOR"/>
</dbReference>
<dbReference type="EC" id="2.7.13.3" evidence="2"/>
<feature type="transmembrane region" description="Helical" evidence="5">
    <location>
        <begin position="326"/>
        <end position="344"/>
    </location>
</feature>
<evidence type="ECO:0000256" key="4">
    <source>
        <dbReference type="ARBA" id="ARBA00022777"/>
    </source>
</evidence>
<dbReference type="GO" id="GO:0000155">
    <property type="term" value="F:phosphorelay sensor kinase activity"/>
    <property type="evidence" value="ECO:0007669"/>
    <property type="project" value="InterPro"/>
</dbReference>
<dbReference type="OrthoDB" id="9806704at2"/>
<keyword evidence="5" id="KW-0472">Membrane</keyword>
<dbReference type="InterPro" id="IPR036097">
    <property type="entry name" value="HisK_dim/P_sf"/>
</dbReference>
<proteinExistence type="predicted"/>
<dbReference type="Pfam" id="PF02518">
    <property type="entry name" value="HATPase_c"/>
    <property type="match status" value="1"/>
</dbReference>
<keyword evidence="4" id="KW-0418">Kinase</keyword>
<dbReference type="PIRSF" id="PIRSF037347">
    <property type="entry name" value="STHK_CHASE2_PAS_prd"/>
    <property type="match status" value="1"/>
</dbReference>
<comment type="catalytic activity">
    <reaction evidence="1">
        <text>ATP + protein L-histidine = ADP + protein N-phospho-L-histidine.</text>
        <dbReference type="EC" id="2.7.13.3"/>
    </reaction>
</comment>
<dbReference type="SMART" id="SM01080">
    <property type="entry name" value="CHASE2"/>
    <property type="match status" value="1"/>
</dbReference>
<dbReference type="RefSeq" id="WP_140844844.1">
    <property type="nucleotide sequence ID" value="NZ_RCZI01000007.1"/>
</dbReference>
<dbReference type="Pfam" id="PF05226">
    <property type="entry name" value="CHASE2"/>
    <property type="match status" value="1"/>
</dbReference>
<dbReference type="Gene3D" id="3.30.565.10">
    <property type="entry name" value="Histidine kinase-like ATPase, C-terminal domain"/>
    <property type="match status" value="1"/>
</dbReference>
<dbReference type="InterPro" id="IPR036890">
    <property type="entry name" value="HATPase_C_sf"/>
</dbReference>
<dbReference type="InterPro" id="IPR050351">
    <property type="entry name" value="BphY/WalK/GraS-like"/>
</dbReference>
<dbReference type="Proteomes" id="UP000319212">
    <property type="component" value="Unassembled WGS sequence"/>
</dbReference>
<keyword evidence="3" id="KW-0808">Transferase</keyword>
<dbReference type="InterPro" id="IPR017181">
    <property type="entry name" value="Sig_transdc_His_kin_CHASE2"/>
</dbReference>
<name>A0A502DDN9_9BURK</name>
<protein>
    <recommendedName>
        <fullName evidence="2">histidine kinase</fullName>
        <ecNumber evidence="2">2.7.13.3</ecNumber>
    </recommendedName>
</protein>
<reference evidence="7 8" key="1">
    <citation type="journal article" date="2019" name="Environ. Microbiol.">
        <title>Species interactions and distinct microbial communities in high Arctic permafrost affected cryosols are associated with the CH4 and CO2 gas fluxes.</title>
        <authorList>
            <person name="Altshuler I."/>
            <person name="Hamel J."/>
            <person name="Turney S."/>
            <person name="Magnuson E."/>
            <person name="Levesque R."/>
            <person name="Greer C."/>
            <person name="Whyte L.G."/>
        </authorList>
    </citation>
    <scope>NUCLEOTIDE SEQUENCE [LARGE SCALE GENOMIC DNA]</scope>
    <source>
        <strain evidence="7 8">S06.C</strain>
    </source>
</reference>
<dbReference type="PANTHER" id="PTHR42878">
    <property type="entry name" value="TWO-COMPONENT HISTIDINE KINASE"/>
    <property type="match status" value="1"/>
</dbReference>
<dbReference type="InterPro" id="IPR004358">
    <property type="entry name" value="Sig_transdc_His_kin-like_C"/>
</dbReference>
<evidence type="ECO:0000256" key="5">
    <source>
        <dbReference type="SAM" id="Phobius"/>
    </source>
</evidence>
<dbReference type="AlphaFoldDB" id="A0A502DDN9"/>
<comment type="caution">
    <text evidence="7">The sequence shown here is derived from an EMBL/GenBank/DDBJ whole genome shotgun (WGS) entry which is preliminary data.</text>
</comment>
<evidence type="ECO:0000256" key="2">
    <source>
        <dbReference type="ARBA" id="ARBA00012438"/>
    </source>
</evidence>
<dbReference type="SUPFAM" id="SSF47384">
    <property type="entry name" value="Homodimeric domain of signal transducing histidine kinase"/>
    <property type="match status" value="1"/>
</dbReference>
<dbReference type="SUPFAM" id="SSF55874">
    <property type="entry name" value="ATPase domain of HSP90 chaperone/DNA topoisomerase II/histidine kinase"/>
    <property type="match status" value="1"/>
</dbReference>
<accession>A0A502DDN9</accession>
<dbReference type="PROSITE" id="PS50109">
    <property type="entry name" value="HIS_KIN"/>
    <property type="match status" value="1"/>
</dbReference>
<dbReference type="GO" id="GO:0000156">
    <property type="term" value="F:phosphorelay response regulator activity"/>
    <property type="evidence" value="ECO:0007669"/>
    <property type="project" value="TreeGrafter"/>
</dbReference>
<evidence type="ECO:0000259" key="6">
    <source>
        <dbReference type="PROSITE" id="PS50109"/>
    </source>
</evidence>
<dbReference type="InterPro" id="IPR007890">
    <property type="entry name" value="CHASE2"/>
</dbReference>
<organism evidence="7 8">
    <name type="scientific">Variovorax guangxiensis</name>
    <dbReference type="NCBI Taxonomy" id="1775474"/>
    <lineage>
        <taxon>Bacteria</taxon>
        <taxon>Pseudomonadati</taxon>
        <taxon>Pseudomonadota</taxon>
        <taxon>Betaproteobacteria</taxon>
        <taxon>Burkholderiales</taxon>
        <taxon>Comamonadaceae</taxon>
        <taxon>Variovorax</taxon>
    </lineage>
</organism>
<sequence>MRRRFLFEWLLMALLLPLAMLWLGERPGLVEADRAVYDELMRGDRRAAPSPDLVIVGIDERSIAALGPWPWSRTLHAQLLEQLAPHAPRSVLFNVFFDTPGPPEDDARLAAAMAGLPVYLPMDLAPLPATASVPGLAPPRPGFATPVPALARAAHGLGHVNATADSDDRVRTLYRYEGTETRLAPYVGLLIASGAQDAAPAQPDFARDAAWTRLSRFGFRLAGPAGSYRTVSYIDVLLGSVPPATFAGKTLLVGAVADSRLNDQLAVMGAGAKAAGLPGVEVHANAIDVLMQGRAIEFPSGTQRWLWLALPIWAALAAFMLSARYAAVSALALALLMAGLGAVALREARVALPIATPLAGIAAAYLLWSWRRLAALLHFFRQRVDALNAVPSGAFEPVVAPAPPAIDAIEQRTRALDRAIDRLVTLQSMLRQSVALMPAAVLICRDDGQIGQSNAAAQALLMQASPNGGRLREQRTGDATDPLAGRALFALLAALPRTDVGAAAGAAPSPLPGVWHDAMTGEYATPAGDVFRLHAVPLGTDGSRTAPHWIVVLHALTAERRAQREREELFAFFSHDLRAPQVSILSLLALHADGDPATDTPALRHGVAQAVQRTLAMADGFMTMMEAESNAYRLAAVPLGAVAMDAMDAVWADAQRRGVVLKPPLSDEAGCVMADGALLARALRNLLDNAIRHSASGSEIHVCLAALPDAAGRPGELLLSIRDEGEGMDAERLSRAREAGHRRTRSATVPGWGIGLAVVNTVITRHGGWVEVSSRPGAGTTFLIGLPQCADESDAEEA</sequence>
<evidence type="ECO:0000313" key="7">
    <source>
        <dbReference type="EMBL" id="TPG23777.1"/>
    </source>
</evidence>
<keyword evidence="5" id="KW-0812">Transmembrane</keyword>
<evidence type="ECO:0000313" key="8">
    <source>
        <dbReference type="Proteomes" id="UP000319212"/>
    </source>
</evidence>